<dbReference type="EMBL" id="JARYMX010000001">
    <property type="protein sequence ID" value="KAJ9568271.1"/>
    <property type="molecule type" value="Genomic_DNA"/>
</dbReference>
<evidence type="ECO:0000313" key="3">
    <source>
        <dbReference type="EMBL" id="KAJ9568271.1"/>
    </source>
</evidence>
<dbReference type="PANTHER" id="PTHR47718">
    <property type="entry name" value="OS01G0519700 PROTEIN"/>
    <property type="match status" value="1"/>
</dbReference>
<dbReference type="PANTHER" id="PTHR47718:SF12">
    <property type="entry name" value="PROTEIN FAR1-RELATED SEQUENCE"/>
    <property type="match status" value="1"/>
</dbReference>
<sequence>MERKPKPNGETRNLIFTGRGGADIIGLWGGDRGVNGEFFGDRGSDWGVGSIANQHLVVNMRTHLHHWMKLNFKPIKADGSRLFVHDEFNFPEEFDHVSDVDITDDVNDEYSTSSTSSTGDSSIPIHSEQVYGGDQTCSSIVEVHSIDGLEVWIPKVRDQVKPIVGQVFQSLDKGIEMYKKYALEAGFDVRLSYVKKNKLLKITLRYVVCNREGIPDPVQTNTLDSTPKKVRTTNIHRCGCRAGVKFKICDDGESFVLYDFEEKHNHSLFDEVSKHLLKSKRKLDYSQQRCYEAHSILCQLRGGYDKVGGTKVEYKNFERDRNCYIGDSDANLFVRKMNNRKLYVPNYSFEYNSDGGLLKYAFWADETAKRNFEEFSDIVSFDATYRTNKYCMIYVPFTRIDNHKNCVTLGTGILDAEDAPAFSWLLEAFIKAFGKQPKLDVMDQCPAIKRAVRDVFKESRHRFCMWHISEKLPSKVKHNVLSNGDFKKRFHALIWDETIDANEFEDRWTSLMTEFDLLGHKWLKYMFKHRNKWIPSFYRDIPMARLMRTTSRPESENGLFSQFFHYGATLMKFIDSFDSAMDKQRNNQRLLNHKTTTTLPKLLTPLPIEYAFHDSRNCPKRQEEEEEEDEE</sequence>
<comment type="caution">
    <text evidence="3">The sequence shown here is derived from an EMBL/GenBank/DDBJ whole genome shotgun (WGS) entry which is preliminary data.</text>
</comment>
<proteinExistence type="predicted"/>
<dbReference type="InterPro" id="IPR018289">
    <property type="entry name" value="MULE_transposase_dom"/>
</dbReference>
<accession>A0AA38U6V0</accession>
<feature type="domain" description="FAR1" evidence="1">
    <location>
        <begin position="177"/>
        <end position="269"/>
    </location>
</feature>
<dbReference type="Pfam" id="PF03101">
    <property type="entry name" value="FAR1"/>
    <property type="match status" value="1"/>
</dbReference>
<dbReference type="AlphaFoldDB" id="A0AA38U6V0"/>
<name>A0AA38U6V0_9ASTR</name>
<gene>
    <name evidence="3" type="ORF">OSB04_004237</name>
</gene>
<keyword evidence="4" id="KW-1185">Reference proteome</keyword>
<organism evidence="3 4">
    <name type="scientific">Centaurea solstitialis</name>
    <name type="common">yellow star-thistle</name>
    <dbReference type="NCBI Taxonomy" id="347529"/>
    <lineage>
        <taxon>Eukaryota</taxon>
        <taxon>Viridiplantae</taxon>
        <taxon>Streptophyta</taxon>
        <taxon>Embryophyta</taxon>
        <taxon>Tracheophyta</taxon>
        <taxon>Spermatophyta</taxon>
        <taxon>Magnoliopsida</taxon>
        <taxon>eudicotyledons</taxon>
        <taxon>Gunneridae</taxon>
        <taxon>Pentapetalae</taxon>
        <taxon>asterids</taxon>
        <taxon>campanulids</taxon>
        <taxon>Asterales</taxon>
        <taxon>Asteraceae</taxon>
        <taxon>Carduoideae</taxon>
        <taxon>Cardueae</taxon>
        <taxon>Centaureinae</taxon>
        <taxon>Centaurea</taxon>
    </lineage>
</organism>
<protein>
    <recommendedName>
        <fullName evidence="5">Protein FAR1-RELATED SEQUENCE</fullName>
    </recommendedName>
</protein>
<evidence type="ECO:0008006" key="5">
    <source>
        <dbReference type="Google" id="ProtNLM"/>
    </source>
</evidence>
<evidence type="ECO:0000313" key="4">
    <source>
        <dbReference type="Proteomes" id="UP001172457"/>
    </source>
</evidence>
<evidence type="ECO:0000259" key="2">
    <source>
        <dbReference type="Pfam" id="PF10551"/>
    </source>
</evidence>
<evidence type="ECO:0000259" key="1">
    <source>
        <dbReference type="Pfam" id="PF03101"/>
    </source>
</evidence>
<feature type="domain" description="MULE transposase" evidence="2">
    <location>
        <begin position="379"/>
        <end position="470"/>
    </location>
</feature>
<dbReference type="InterPro" id="IPR004330">
    <property type="entry name" value="FAR1_DNA_bnd_dom"/>
</dbReference>
<dbReference type="Proteomes" id="UP001172457">
    <property type="component" value="Chromosome 1"/>
</dbReference>
<reference evidence="3" key="1">
    <citation type="submission" date="2023-03" db="EMBL/GenBank/DDBJ databases">
        <title>Chromosome-scale reference genome and RAD-based genetic map of yellow starthistle (Centaurea solstitialis) reveal putative structural variation and QTLs associated with invader traits.</title>
        <authorList>
            <person name="Reatini B."/>
            <person name="Cang F.A."/>
            <person name="Jiang Q."/>
            <person name="Mckibben M.T.W."/>
            <person name="Barker M.S."/>
            <person name="Rieseberg L.H."/>
            <person name="Dlugosch K.M."/>
        </authorList>
    </citation>
    <scope>NUCLEOTIDE SEQUENCE</scope>
    <source>
        <strain evidence="3">CAN-66</strain>
        <tissue evidence="3">Leaf</tissue>
    </source>
</reference>
<dbReference type="Pfam" id="PF10551">
    <property type="entry name" value="MULE"/>
    <property type="match status" value="1"/>
</dbReference>